<dbReference type="PANTHER" id="PTHR36156">
    <property type="entry name" value="SLR2101 PROTEIN"/>
    <property type="match status" value="1"/>
</dbReference>
<dbReference type="CDD" id="cd02231">
    <property type="entry name" value="cupin_BLL6423-like"/>
    <property type="match status" value="1"/>
</dbReference>
<organism evidence="2 3">
    <name type="scientific">Geodermatophilus dictyosporus</name>
    <dbReference type="NCBI Taxonomy" id="1523247"/>
    <lineage>
        <taxon>Bacteria</taxon>
        <taxon>Bacillati</taxon>
        <taxon>Actinomycetota</taxon>
        <taxon>Actinomycetes</taxon>
        <taxon>Geodermatophilales</taxon>
        <taxon>Geodermatophilaceae</taxon>
        <taxon>Geodermatophilus</taxon>
    </lineage>
</organism>
<dbReference type="InterPro" id="IPR014710">
    <property type="entry name" value="RmlC-like_jellyroll"/>
</dbReference>
<accession>A0A1I5PNV5</accession>
<protein>
    <submittedName>
        <fullName evidence="2">Cupin domain-containing protein</fullName>
    </submittedName>
</protein>
<dbReference type="EMBL" id="FOWQ01000004">
    <property type="protein sequence ID" value="SFP35196.1"/>
    <property type="molecule type" value="Genomic_DNA"/>
</dbReference>
<dbReference type="AlphaFoldDB" id="A0A1I5PNV5"/>
<evidence type="ECO:0000259" key="1">
    <source>
        <dbReference type="Pfam" id="PF07883"/>
    </source>
</evidence>
<dbReference type="InterPro" id="IPR011051">
    <property type="entry name" value="RmlC_Cupin_sf"/>
</dbReference>
<gene>
    <name evidence="2" type="ORF">SAMN05660464_2892</name>
</gene>
<evidence type="ECO:0000313" key="2">
    <source>
        <dbReference type="EMBL" id="SFP35196.1"/>
    </source>
</evidence>
<dbReference type="InterPro" id="IPR013096">
    <property type="entry name" value="Cupin_2"/>
</dbReference>
<name>A0A1I5PNV5_9ACTN</name>
<dbReference type="Gene3D" id="2.60.120.10">
    <property type="entry name" value="Jelly Rolls"/>
    <property type="match status" value="1"/>
</dbReference>
<dbReference type="Proteomes" id="UP000198857">
    <property type="component" value="Unassembled WGS sequence"/>
</dbReference>
<dbReference type="Pfam" id="PF07883">
    <property type="entry name" value="Cupin_2"/>
    <property type="match status" value="1"/>
</dbReference>
<evidence type="ECO:0000313" key="3">
    <source>
        <dbReference type="Proteomes" id="UP000198857"/>
    </source>
</evidence>
<keyword evidence="3" id="KW-1185">Reference proteome</keyword>
<dbReference type="PANTHER" id="PTHR36156:SF2">
    <property type="entry name" value="CUPIN TYPE-2 DOMAIN-CONTAINING PROTEIN"/>
    <property type="match status" value="1"/>
</dbReference>
<feature type="domain" description="Cupin type-2" evidence="1">
    <location>
        <begin position="116"/>
        <end position="170"/>
    </location>
</feature>
<reference evidence="3" key="1">
    <citation type="submission" date="2016-10" db="EMBL/GenBank/DDBJ databases">
        <authorList>
            <person name="Varghese N."/>
            <person name="Submissions S."/>
        </authorList>
    </citation>
    <scope>NUCLEOTIDE SEQUENCE [LARGE SCALE GENOMIC DNA]</scope>
    <source>
        <strain evidence="3">DSM 44208</strain>
    </source>
</reference>
<dbReference type="OrthoDB" id="713485at2"/>
<dbReference type="InterPro" id="IPR047142">
    <property type="entry name" value="OryJ/VirC-like"/>
</dbReference>
<dbReference type="Gene3D" id="2.20.70.150">
    <property type="match status" value="1"/>
</dbReference>
<proteinExistence type="predicted"/>
<dbReference type="SUPFAM" id="SSF51182">
    <property type="entry name" value="RmlC-like cupins"/>
    <property type="match status" value="1"/>
</dbReference>
<dbReference type="STRING" id="1523247.SAMN05660464_2892"/>
<sequence length="180" mass="18932">MGVRVRHVVTGHDAEGRSVVVSDEATPAIEVGAVPGAQFYPVWGTADGTTTVGTGAPDAEVFPFFPGVGGTRFLLLRFAPESSAPSPTGSADDLSAEVEEKLPGLIGAFEPDAPGMHTTDTIDYGLCVEGEMWLELDDGQEVHLTPGTCVVQRGTRHAWHNRSDEPALMAYVIVGAGRES</sequence>